<dbReference type="VEuPathDB" id="AmoebaDB:EIN_473180"/>
<reference evidence="1 2" key="1">
    <citation type="submission" date="2012-10" db="EMBL/GenBank/DDBJ databases">
        <authorList>
            <person name="Zafar N."/>
            <person name="Inman J."/>
            <person name="Hall N."/>
            <person name="Lorenzi H."/>
            <person name="Caler E."/>
        </authorList>
    </citation>
    <scope>NUCLEOTIDE SEQUENCE [LARGE SCALE GENOMIC DNA]</scope>
    <source>
        <strain evidence="1 2">IP1</strain>
    </source>
</reference>
<proteinExistence type="predicted"/>
<dbReference type="RefSeq" id="XP_004256681.1">
    <property type="nucleotide sequence ID" value="XM_004256633.1"/>
</dbReference>
<sequence length="199" mass="23600">MTSESRQKEKLRCIKERTLLTHLQCALIAFISAKADIKLSPPKRVSRLSQDFLNISSITFLTETTLFTLNLKDFIKRRKKEKLIQMMKDGIDYRIMERKIQNEKKREILHVLEDILFEDGFVVYYENENREGIRGNVFIQMPDKQIVNKEMIIKLGESIEKYCSERFIQKKKQNISKEMIILTKERVLNIINETVVNKV</sequence>
<dbReference type="KEGG" id="eiv:EIN_473180"/>
<name>A0A0A1UCB1_ENTIV</name>
<dbReference type="AlphaFoldDB" id="A0A0A1UCB1"/>
<gene>
    <name evidence="1" type="ORF">EIN_473180</name>
</gene>
<dbReference type="EMBL" id="KB206559">
    <property type="protein sequence ID" value="ELP89910.1"/>
    <property type="molecule type" value="Genomic_DNA"/>
</dbReference>
<accession>A0A0A1UCB1</accession>
<dbReference type="Proteomes" id="UP000014680">
    <property type="component" value="Unassembled WGS sequence"/>
</dbReference>
<evidence type="ECO:0000313" key="1">
    <source>
        <dbReference type="EMBL" id="ELP89910.1"/>
    </source>
</evidence>
<dbReference type="OrthoDB" id="33690at2759"/>
<protein>
    <submittedName>
        <fullName evidence="1">Uncharacterized protein</fullName>
    </submittedName>
</protein>
<keyword evidence="2" id="KW-1185">Reference proteome</keyword>
<evidence type="ECO:0000313" key="2">
    <source>
        <dbReference type="Proteomes" id="UP000014680"/>
    </source>
</evidence>
<dbReference type="GeneID" id="14888882"/>
<organism evidence="1 2">
    <name type="scientific">Entamoeba invadens IP1</name>
    <dbReference type="NCBI Taxonomy" id="370355"/>
    <lineage>
        <taxon>Eukaryota</taxon>
        <taxon>Amoebozoa</taxon>
        <taxon>Evosea</taxon>
        <taxon>Archamoebae</taxon>
        <taxon>Mastigamoebida</taxon>
        <taxon>Entamoebidae</taxon>
        <taxon>Entamoeba</taxon>
    </lineage>
</organism>